<protein>
    <recommendedName>
        <fullName evidence="1">ADF-H domain-containing protein</fullName>
    </recommendedName>
</protein>
<dbReference type="GO" id="GO:0030864">
    <property type="term" value="C:cortical actin cytoskeleton"/>
    <property type="evidence" value="ECO:0000318"/>
    <property type="project" value="GO_Central"/>
</dbReference>
<dbReference type="RefSeq" id="XP_001330056.1">
    <property type="nucleotide sequence ID" value="XM_001330021.1"/>
</dbReference>
<dbReference type="GO" id="GO:0051015">
    <property type="term" value="F:actin filament binding"/>
    <property type="evidence" value="ECO:0000318"/>
    <property type="project" value="GO_Central"/>
</dbReference>
<sequence length="144" mass="16512">MTAVLDFDSIGNAYYELTGGQRSMDWILLGYINGTHNVIGLLAKGDGGIMQLKRNLTEDIVAFGYLKIIDETKDNAQFNPDYIHMTFIGSRVKPQQRARAVIHRLDIHQEFPNFLLELECNCLDDVTEERLMQEMSNMKQLLED</sequence>
<keyword evidence="3" id="KW-1185">Reference proteome</keyword>
<gene>
    <name evidence="2" type="ORF">TVAG_382030</name>
</gene>
<reference evidence="2" key="2">
    <citation type="journal article" date="2007" name="Science">
        <title>Draft genome sequence of the sexually transmitted pathogen Trichomonas vaginalis.</title>
        <authorList>
            <person name="Carlton J.M."/>
            <person name="Hirt R.P."/>
            <person name="Silva J.C."/>
            <person name="Delcher A.L."/>
            <person name="Schatz M."/>
            <person name="Zhao Q."/>
            <person name="Wortman J.R."/>
            <person name="Bidwell S.L."/>
            <person name="Alsmark U.C.M."/>
            <person name="Besteiro S."/>
            <person name="Sicheritz-Ponten T."/>
            <person name="Noel C.J."/>
            <person name="Dacks J.B."/>
            <person name="Foster P.G."/>
            <person name="Simillion C."/>
            <person name="Van de Peer Y."/>
            <person name="Miranda-Saavedra D."/>
            <person name="Barton G.J."/>
            <person name="Westrop G.D."/>
            <person name="Mueller S."/>
            <person name="Dessi D."/>
            <person name="Fiori P.L."/>
            <person name="Ren Q."/>
            <person name="Paulsen I."/>
            <person name="Zhang H."/>
            <person name="Bastida-Corcuera F.D."/>
            <person name="Simoes-Barbosa A."/>
            <person name="Brown M.T."/>
            <person name="Hayes R.D."/>
            <person name="Mukherjee M."/>
            <person name="Okumura C.Y."/>
            <person name="Schneider R."/>
            <person name="Smith A.J."/>
            <person name="Vanacova S."/>
            <person name="Villalvazo M."/>
            <person name="Haas B.J."/>
            <person name="Pertea M."/>
            <person name="Feldblyum T.V."/>
            <person name="Utterback T.R."/>
            <person name="Shu C.L."/>
            <person name="Osoegawa K."/>
            <person name="de Jong P.J."/>
            <person name="Hrdy I."/>
            <person name="Horvathova L."/>
            <person name="Zubacova Z."/>
            <person name="Dolezal P."/>
            <person name="Malik S.B."/>
            <person name="Logsdon J.M. Jr."/>
            <person name="Henze K."/>
            <person name="Gupta A."/>
            <person name="Wang C.C."/>
            <person name="Dunne R.L."/>
            <person name="Upcroft J.A."/>
            <person name="Upcroft P."/>
            <person name="White O."/>
            <person name="Salzberg S.L."/>
            <person name="Tang P."/>
            <person name="Chiu C.-H."/>
            <person name="Lee Y.-S."/>
            <person name="Embley T.M."/>
            <person name="Coombs G.H."/>
            <person name="Mottram J.C."/>
            <person name="Tachezy J."/>
            <person name="Fraser-Liggett C.M."/>
            <person name="Johnson P.J."/>
        </authorList>
    </citation>
    <scope>NUCLEOTIDE SEQUENCE [LARGE SCALE GENOMIC DNA]</scope>
    <source>
        <strain evidence="2">G3</strain>
    </source>
</reference>
<dbReference type="PROSITE" id="PS51263">
    <property type="entry name" value="ADF_H"/>
    <property type="match status" value="1"/>
</dbReference>
<proteinExistence type="predicted"/>
<dbReference type="SMR" id="A2F2A6"/>
<dbReference type="KEGG" id="tva:4758808"/>
<feature type="domain" description="ADF-H" evidence="1">
    <location>
        <begin position="2"/>
        <end position="136"/>
    </location>
</feature>
<accession>A2F2A6</accession>
<name>A2F2A6_TRIV3</name>
<organism evidence="2 3">
    <name type="scientific">Trichomonas vaginalis (strain ATCC PRA-98 / G3)</name>
    <dbReference type="NCBI Taxonomy" id="412133"/>
    <lineage>
        <taxon>Eukaryota</taxon>
        <taxon>Metamonada</taxon>
        <taxon>Parabasalia</taxon>
        <taxon>Trichomonadida</taxon>
        <taxon>Trichomonadidae</taxon>
        <taxon>Trichomonas</taxon>
    </lineage>
</organism>
<evidence type="ECO:0000313" key="3">
    <source>
        <dbReference type="Proteomes" id="UP000001542"/>
    </source>
</evidence>
<dbReference type="VEuPathDB" id="TrichDB:TVAGG3_0496830"/>
<dbReference type="SUPFAM" id="SSF55753">
    <property type="entry name" value="Actin depolymerizing proteins"/>
    <property type="match status" value="1"/>
</dbReference>
<dbReference type="InParanoid" id="A2F2A6"/>
<dbReference type="Gene3D" id="3.40.20.10">
    <property type="entry name" value="Severin"/>
    <property type="match status" value="1"/>
</dbReference>
<dbReference type="STRING" id="5722.A2F2A6"/>
<reference evidence="2" key="1">
    <citation type="submission" date="2006-10" db="EMBL/GenBank/DDBJ databases">
        <authorList>
            <person name="Amadeo P."/>
            <person name="Zhao Q."/>
            <person name="Wortman J."/>
            <person name="Fraser-Liggett C."/>
            <person name="Carlton J."/>
        </authorList>
    </citation>
    <scope>NUCLEOTIDE SEQUENCE</scope>
    <source>
        <strain evidence="2">G3</strain>
    </source>
</reference>
<evidence type="ECO:0000313" key="2">
    <source>
        <dbReference type="EMBL" id="EAY00985.1"/>
    </source>
</evidence>
<dbReference type="InterPro" id="IPR029006">
    <property type="entry name" value="ADF-H/Gelsolin-like_dom_sf"/>
</dbReference>
<dbReference type="AlphaFoldDB" id="A2F2A6"/>
<dbReference type="EMBL" id="DS113583">
    <property type="protein sequence ID" value="EAY00985.1"/>
    <property type="molecule type" value="Genomic_DNA"/>
</dbReference>
<dbReference type="GO" id="GO:0030833">
    <property type="term" value="P:regulation of actin filament polymerization"/>
    <property type="evidence" value="ECO:0000318"/>
    <property type="project" value="GO_Central"/>
</dbReference>
<dbReference type="Pfam" id="PF00241">
    <property type="entry name" value="Cofilin_ADF"/>
    <property type="match status" value="1"/>
</dbReference>
<evidence type="ECO:0000259" key="1">
    <source>
        <dbReference type="PROSITE" id="PS51263"/>
    </source>
</evidence>
<dbReference type="CDD" id="cd11282">
    <property type="entry name" value="ADF_coactosin_like"/>
    <property type="match status" value="1"/>
</dbReference>
<dbReference type="OrthoDB" id="5971719at2759"/>
<dbReference type="VEuPathDB" id="TrichDB:TVAG_TEG_DS113583_1_28"/>
<dbReference type="InterPro" id="IPR002108">
    <property type="entry name" value="ADF-H"/>
</dbReference>
<dbReference type="Proteomes" id="UP000001542">
    <property type="component" value="Unassembled WGS sequence"/>
</dbReference>